<dbReference type="EMBL" id="KR011117">
    <property type="protein sequence ID" value="AMQ11131.1"/>
    <property type="molecule type" value="Genomic_RNA"/>
</dbReference>
<evidence type="ECO:0000313" key="8">
    <source>
        <dbReference type="EMBL" id="AMQ11131.1"/>
    </source>
</evidence>
<evidence type="ECO:0000256" key="6">
    <source>
        <dbReference type="ARBA" id="ARBA00048744"/>
    </source>
</evidence>
<keyword evidence="5 7" id="KW-0547">Nucleotide-binding</keyword>
<evidence type="ECO:0000256" key="1">
    <source>
        <dbReference type="ARBA" id="ARBA00010455"/>
    </source>
</evidence>
<accession>A0A142CKY8</accession>
<evidence type="ECO:0000256" key="5">
    <source>
        <dbReference type="ARBA" id="ARBA00022741"/>
    </source>
</evidence>
<comment type="similarity">
    <text evidence="1">Belongs to the totiviridae RNA-directed RNA polymerase family.</text>
</comment>
<dbReference type="InterPro" id="IPR001795">
    <property type="entry name" value="RNA-dir_pol_luteovirus"/>
</dbReference>
<dbReference type="EC" id="2.7.7.48" evidence="7"/>
<keyword evidence="4 7" id="KW-0548">Nucleotidyltransferase</keyword>
<dbReference type="GO" id="GO:0003968">
    <property type="term" value="F:RNA-directed RNA polymerase activity"/>
    <property type="evidence" value="ECO:0007669"/>
    <property type="project" value="UniProtKB-KW"/>
</dbReference>
<protein>
    <recommendedName>
        <fullName evidence="7">RNA-directed RNA polymerase</fullName>
        <ecNumber evidence="7">2.7.7.48</ecNumber>
    </recommendedName>
</protein>
<evidence type="ECO:0000256" key="4">
    <source>
        <dbReference type="ARBA" id="ARBA00022695"/>
    </source>
</evidence>
<sequence length="843" mass="91660">MIDKITARAREFGPLGTSLLGILSRFPHVYNQFGTSTFTDDLIKLRNVSGTIASLNQLLPAAISLLCLPFPLQIKLRRSDILRLTSLALALPFNPLGRSDLIHPEFVSLLPLNRRSLPRAGSAILAKFINDEGFRSACCPHKALAAAGSKTNVTAAALARSFSTIYGAQVAGAMIALSAGYLTEDQFCSALIYGAGLHSHFGLRGFAIALWSLRNTDGAKGLSTALKALGANSMPEGAVLCEMASLRGRAVGDLDLSSEASYRCDPSLVKEKLLTVDPDDLRQHVAAVINHELSGRDVALPDLHQWWSARWAWCVNGSQTARSARALGLPTDLFADTHDRMYRRMAAETLTTEPVTTWDGTTDVSASAKLECGKTRAIFACDTRSYFAFEWVLSPVQRAWRNDRVLLDPGFGGHLGVVKKVQALQRGGGVNLMLDYDDFNSAHSTPVMQMVFDVLCTRVGAPDWYRKVLIDSFERGFITIGGRRLHVEGTLMSGHRGTTFINSILNAAYLRHALGGHYFDSLPSIHTGDDVYLRPPTLADCDHILRSARDYGCRMNPTKQSVGFETAEFLRIAMGKTCAYGYFARAVSSFVNGNWANLDPLAGEEALLTAMNGVRSLSNRSATDHLPRLIAPALRHTFGLGARALINLLSGRASIEGSPLYDVAGPSRAYRLIRPPPEELKHDPRWPTHATNDYLTDHTSEVEALALSKCGGDISRVMAASSYSKGRVIPGLDSKPRFELRATTIPQPLGFVNSSELIKAPERGGFLSKYPLLSLVKNRLSDADIRELVIAAGGTVIGNVREFAFGPASTTKNFIGRLSYADAGMLSKRTTSGNIFTLFPVNM</sequence>
<evidence type="ECO:0000256" key="3">
    <source>
        <dbReference type="ARBA" id="ARBA00022679"/>
    </source>
</evidence>
<evidence type="ECO:0000256" key="7">
    <source>
        <dbReference type="RuleBase" id="RU364050"/>
    </source>
</evidence>
<keyword evidence="3 7" id="KW-0808">Transferase</keyword>
<proteinExistence type="inferred from homology"/>
<dbReference type="SUPFAM" id="SSF56672">
    <property type="entry name" value="DNA/RNA polymerases"/>
    <property type="match status" value="1"/>
</dbReference>
<organism evidence="8">
    <name type="scientific">Beauveria bassiana victorivirus 1</name>
    <dbReference type="NCBI Taxonomy" id="1685109"/>
    <lineage>
        <taxon>Viruses</taxon>
        <taxon>Riboviria</taxon>
        <taxon>Orthornavirae</taxon>
        <taxon>Duplornaviricota</taxon>
        <taxon>Chrymotiviricetes</taxon>
        <taxon>Ghabrivirales</taxon>
        <taxon>Alphatotivirineae</taxon>
        <taxon>Pseudototiviridae</taxon>
        <taxon>Victorivirus</taxon>
    </lineage>
</organism>
<keyword evidence="2 7" id="KW-0696">RNA-directed RNA polymerase</keyword>
<reference evidence="8" key="1">
    <citation type="submission" date="2015-03" db="EMBL/GenBank/DDBJ databases">
        <title>Strains of Beauveria bassiana victorivirus 1 found in lichens.</title>
        <authorList>
            <person name="Petrzik K."/>
            <person name="Koloniuk I."/>
            <person name="Sarkisova T."/>
        </authorList>
    </citation>
    <scope>NUCLEOTIDE SEQUENCE</scope>
</reference>
<dbReference type="InterPro" id="IPR043502">
    <property type="entry name" value="DNA/RNA_pol_sf"/>
</dbReference>
<dbReference type="GO" id="GO:0000166">
    <property type="term" value="F:nucleotide binding"/>
    <property type="evidence" value="ECO:0007669"/>
    <property type="project" value="UniProtKB-KW"/>
</dbReference>
<keyword evidence="7" id="KW-0693">Viral RNA replication</keyword>
<evidence type="ECO:0000256" key="2">
    <source>
        <dbReference type="ARBA" id="ARBA00022484"/>
    </source>
</evidence>
<dbReference type="Pfam" id="PF02123">
    <property type="entry name" value="RdRP_4"/>
    <property type="match status" value="1"/>
</dbReference>
<dbReference type="GO" id="GO:0003723">
    <property type="term" value="F:RNA binding"/>
    <property type="evidence" value="ECO:0007669"/>
    <property type="project" value="InterPro"/>
</dbReference>
<comment type="catalytic activity">
    <reaction evidence="6 7">
        <text>RNA(n) + a ribonucleoside 5'-triphosphate = RNA(n+1) + diphosphate</text>
        <dbReference type="Rhea" id="RHEA:21248"/>
        <dbReference type="Rhea" id="RHEA-COMP:14527"/>
        <dbReference type="Rhea" id="RHEA-COMP:17342"/>
        <dbReference type="ChEBI" id="CHEBI:33019"/>
        <dbReference type="ChEBI" id="CHEBI:61557"/>
        <dbReference type="ChEBI" id="CHEBI:140395"/>
        <dbReference type="EC" id="2.7.7.48"/>
    </reaction>
</comment>
<name>A0A142CKY8_9VIRU</name>
<dbReference type="GO" id="GO:0006351">
    <property type="term" value="P:DNA-templated transcription"/>
    <property type="evidence" value="ECO:0007669"/>
    <property type="project" value="InterPro"/>
</dbReference>